<evidence type="ECO:0000313" key="8">
    <source>
        <dbReference type="Proteomes" id="UP000193467"/>
    </source>
</evidence>
<dbReference type="SUPFAM" id="SSF100950">
    <property type="entry name" value="NagB/RpiA/CoA transferase-like"/>
    <property type="match status" value="1"/>
</dbReference>
<dbReference type="STRING" id="106004.A0A1Y2F8Q5"/>
<dbReference type="PANTHER" id="PTHR23407">
    <property type="entry name" value="ATPASE INHIBITOR/5-FORMYLTETRAHYDROFOLATE CYCLO-LIGASE"/>
    <property type="match status" value="1"/>
</dbReference>
<evidence type="ECO:0000256" key="3">
    <source>
        <dbReference type="ARBA" id="ARBA00022840"/>
    </source>
</evidence>
<dbReference type="PANTHER" id="PTHR23407:SF1">
    <property type="entry name" value="5-FORMYLTETRAHYDROFOLATE CYCLO-LIGASE"/>
    <property type="match status" value="1"/>
</dbReference>
<feature type="binding site" evidence="6">
    <location>
        <position position="56"/>
    </location>
    <ligand>
        <name>substrate</name>
    </ligand>
</feature>
<evidence type="ECO:0000256" key="6">
    <source>
        <dbReference type="PIRSR" id="PIRSR006806-1"/>
    </source>
</evidence>
<proteinExistence type="inferred from homology"/>
<dbReference type="InterPro" id="IPR024185">
    <property type="entry name" value="FTHF_cligase-like_sf"/>
</dbReference>
<dbReference type="InParanoid" id="A0A1Y2F8Q5"/>
<evidence type="ECO:0000256" key="4">
    <source>
        <dbReference type="ARBA" id="ARBA00036539"/>
    </source>
</evidence>
<dbReference type="OrthoDB" id="2015992at2759"/>
<feature type="binding site" evidence="6">
    <location>
        <position position="62"/>
    </location>
    <ligand>
        <name>substrate</name>
    </ligand>
</feature>
<dbReference type="Pfam" id="PF01812">
    <property type="entry name" value="5-FTHF_cyc-lig"/>
    <property type="match status" value="1"/>
</dbReference>
<name>A0A1Y2F8Q5_9BASI</name>
<accession>A0A1Y2F8Q5</accession>
<evidence type="ECO:0000256" key="2">
    <source>
        <dbReference type="ARBA" id="ARBA00022741"/>
    </source>
</evidence>
<evidence type="ECO:0000256" key="1">
    <source>
        <dbReference type="ARBA" id="ARBA00010638"/>
    </source>
</evidence>
<reference evidence="7 8" key="1">
    <citation type="submission" date="2016-07" db="EMBL/GenBank/DDBJ databases">
        <title>Pervasive Adenine N6-methylation of Active Genes in Fungi.</title>
        <authorList>
            <consortium name="DOE Joint Genome Institute"/>
            <person name="Mondo S.J."/>
            <person name="Dannebaum R.O."/>
            <person name="Kuo R.C."/>
            <person name="Labutti K."/>
            <person name="Haridas S."/>
            <person name="Kuo A."/>
            <person name="Salamov A."/>
            <person name="Ahrendt S.R."/>
            <person name="Lipzen A."/>
            <person name="Sullivan W."/>
            <person name="Andreopoulos W.B."/>
            <person name="Clum A."/>
            <person name="Lindquist E."/>
            <person name="Daum C."/>
            <person name="Ramamoorthy G.K."/>
            <person name="Gryganskyi A."/>
            <person name="Culley D."/>
            <person name="Magnuson J.K."/>
            <person name="James T.Y."/>
            <person name="O'Malley M.A."/>
            <person name="Stajich J.E."/>
            <person name="Spatafora J.W."/>
            <person name="Visel A."/>
            <person name="Grigoriev I.V."/>
        </authorList>
    </citation>
    <scope>NUCLEOTIDE SEQUENCE [LARGE SCALE GENOMIC DNA]</scope>
    <source>
        <strain evidence="7 8">62-1032</strain>
    </source>
</reference>
<evidence type="ECO:0000313" key="7">
    <source>
        <dbReference type="EMBL" id="ORY80253.1"/>
    </source>
</evidence>
<keyword evidence="2 6" id="KW-0547">Nucleotide-binding</keyword>
<protein>
    <recommendedName>
        <fullName evidence="5">5-formyltetrahydrofolate cyclo-ligase</fullName>
        <ecNumber evidence="5">6.3.3.2</ecNumber>
    </recommendedName>
</protein>
<dbReference type="EMBL" id="MCGR01000025">
    <property type="protein sequence ID" value="ORY80253.1"/>
    <property type="molecule type" value="Genomic_DNA"/>
</dbReference>
<comment type="catalytic activity">
    <reaction evidence="4">
        <text>(6S)-5-formyl-5,6,7,8-tetrahydrofolate + ATP = (6R)-5,10-methenyltetrahydrofolate + ADP + phosphate</text>
        <dbReference type="Rhea" id="RHEA:10488"/>
        <dbReference type="ChEBI" id="CHEBI:30616"/>
        <dbReference type="ChEBI" id="CHEBI:43474"/>
        <dbReference type="ChEBI" id="CHEBI:57455"/>
        <dbReference type="ChEBI" id="CHEBI:57457"/>
        <dbReference type="ChEBI" id="CHEBI:456216"/>
        <dbReference type="EC" id="6.3.3.2"/>
    </reaction>
</comment>
<feature type="binding site" evidence="6">
    <location>
        <begin position="169"/>
        <end position="177"/>
    </location>
    <ligand>
        <name>ATP</name>
        <dbReference type="ChEBI" id="CHEBI:30616"/>
    </ligand>
</feature>
<dbReference type="InterPro" id="IPR037171">
    <property type="entry name" value="NagB/RpiA_transferase-like"/>
</dbReference>
<keyword evidence="3 6" id="KW-0067">ATP-binding</keyword>
<dbReference type="FunCoup" id="A0A1Y2F8Q5">
    <property type="interactions" value="176"/>
</dbReference>
<dbReference type="InterPro" id="IPR002698">
    <property type="entry name" value="FTHF_cligase"/>
</dbReference>
<dbReference type="AlphaFoldDB" id="A0A1Y2F8Q5"/>
<keyword evidence="8" id="KW-1185">Reference proteome</keyword>
<evidence type="ECO:0000256" key="5">
    <source>
        <dbReference type="ARBA" id="ARBA00038966"/>
    </source>
</evidence>
<dbReference type="GO" id="GO:0005524">
    <property type="term" value="F:ATP binding"/>
    <property type="evidence" value="ECO:0007669"/>
    <property type="project" value="UniProtKB-KW"/>
</dbReference>
<comment type="similarity">
    <text evidence="1">Belongs to the 5-formyltetrahydrofolate cyclo-ligase family.</text>
</comment>
<dbReference type="Proteomes" id="UP000193467">
    <property type="component" value="Unassembled WGS sequence"/>
</dbReference>
<feature type="binding site" evidence="6">
    <location>
        <begin position="10"/>
        <end position="14"/>
    </location>
    <ligand>
        <name>ATP</name>
        <dbReference type="ChEBI" id="CHEBI:30616"/>
    </ligand>
</feature>
<organism evidence="7 8">
    <name type="scientific">Leucosporidium creatinivorum</name>
    <dbReference type="NCBI Taxonomy" id="106004"/>
    <lineage>
        <taxon>Eukaryota</taxon>
        <taxon>Fungi</taxon>
        <taxon>Dikarya</taxon>
        <taxon>Basidiomycota</taxon>
        <taxon>Pucciniomycotina</taxon>
        <taxon>Microbotryomycetes</taxon>
        <taxon>Leucosporidiales</taxon>
        <taxon>Leucosporidium</taxon>
    </lineage>
</organism>
<dbReference type="Gene3D" id="3.40.50.10420">
    <property type="entry name" value="NagB/RpiA/CoA transferase-like"/>
    <property type="match status" value="1"/>
</dbReference>
<comment type="caution">
    <text evidence="7">The sequence shown here is derived from an EMBL/GenBank/DDBJ whole genome shotgun (WGS) entry which is preliminary data.</text>
</comment>
<dbReference type="GO" id="GO:0005739">
    <property type="term" value="C:mitochondrion"/>
    <property type="evidence" value="ECO:0007669"/>
    <property type="project" value="TreeGrafter"/>
</dbReference>
<dbReference type="PIRSF" id="PIRSF006806">
    <property type="entry name" value="FTHF_cligase"/>
    <property type="match status" value="1"/>
</dbReference>
<gene>
    <name evidence="7" type="ORF">BCR35DRAFT_291354</name>
</gene>
<dbReference type="GO" id="GO:0009396">
    <property type="term" value="P:folic acid-containing compound biosynthetic process"/>
    <property type="evidence" value="ECO:0007669"/>
    <property type="project" value="TreeGrafter"/>
</dbReference>
<dbReference type="GO" id="GO:0030272">
    <property type="term" value="F:5-formyltetrahydrofolate cyclo-ligase activity"/>
    <property type="evidence" value="ECO:0007669"/>
    <property type="project" value="UniProtKB-EC"/>
</dbReference>
<dbReference type="EC" id="6.3.3.2" evidence="5"/>
<sequence length="234" mass="25994">MSAVPVQSAKQALRRAINRRLKAVPPAEVTQDSAAVVAHVLASPWYKRARNISCYLSTPTGEVNTDGIILDALNSGKSLFVPFCPIDEPTVMRMLRLRSVAHFEGLKLNRWGIRELDPEEVELLEDGEARSSRATPRTLLTLLTVEHESAGGLDLILVPGLAFDKQKRRLGHGRGYYDRYIEATQDYATRFNKPSPFTAALALRAQIVGEDEVLPTNELDKLPDVLVTPDEEIH</sequence>
<dbReference type="GO" id="GO:0035999">
    <property type="term" value="P:tetrahydrofolate interconversion"/>
    <property type="evidence" value="ECO:0007669"/>
    <property type="project" value="TreeGrafter"/>
</dbReference>